<name>A0A2Z5ZMG2_9PROT</name>
<gene>
    <name evidence="1" type="ORF">AcetOrient_orf04417</name>
</gene>
<accession>A0A2Z5ZMG2</accession>
<reference evidence="1 2" key="1">
    <citation type="submission" date="2018-02" db="EMBL/GenBank/DDBJ databases">
        <title>Acetobacter orientalis genome.</title>
        <authorList>
            <person name="Nakashima N."/>
            <person name="Tamura T."/>
        </authorList>
    </citation>
    <scope>NUCLEOTIDE SEQUENCE [LARGE SCALE GENOMIC DNA]</scope>
    <source>
        <strain evidence="1 2">FAN1</strain>
    </source>
</reference>
<sequence length="306" mass="33526">MPFRPLAALPGLFVVPRVTGCQRKRNDLLPALGCADFRVFPQIADENYLVYRPGHLLSPHKNALAPVPLNYADIVRVCVGALFQKLWGAGLRAKLRPLGRFQVAGIGQLEAVGRFDSAHACRPALWRVSEIWASSAIISRKDASGRERRRCSSLSILASDHASFGHEGSSRSHSVVAESMRAQSGPCLRNRNETCCAMPISSRFRTRAISALDAPAAFISHKITRSSSRHLMYTLLFGFGALYVSKNARSFFSKRLGTAFQFVIALGVIPKCAAALTGQPRMERIFISSSSLMPRAPGWECASVIR</sequence>
<evidence type="ECO:0000313" key="2">
    <source>
        <dbReference type="Proteomes" id="UP000270034"/>
    </source>
</evidence>
<proteinExistence type="predicted"/>
<organism evidence="1 2">
    <name type="scientific">Acetobacter orientalis</name>
    <dbReference type="NCBI Taxonomy" id="146474"/>
    <lineage>
        <taxon>Bacteria</taxon>
        <taxon>Pseudomonadati</taxon>
        <taxon>Pseudomonadota</taxon>
        <taxon>Alphaproteobacteria</taxon>
        <taxon>Acetobacterales</taxon>
        <taxon>Acetobacteraceae</taxon>
        <taxon>Acetobacter</taxon>
    </lineage>
</organism>
<dbReference type="Proteomes" id="UP000270034">
    <property type="component" value="Chromosome"/>
</dbReference>
<dbReference type="EMBL" id="AP018515">
    <property type="protein sequence ID" value="BBC81257.1"/>
    <property type="molecule type" value="Genomic_DNA"/>
</dbReference>
<dbReference type="AlphaFoldDB" id="A0A2Z5ZMG2"/>
<keyword evidence="1" id="KW-0238">DNA-binding</keyword>
<dbReference type="KEGG" id="aot:AcetOri_orf04417"/>
<protein>
    <submittedName>
        <fullName evidence="1">Single-stranded DNA-binding protein</fullName>
    </submittedName>
</protein>
<dbReference type="GO" id="GO:0003677">
    <property type="term" value="F:DNA binding"/>
    <property type="evidence" value="ECO:0007669"/>
    <property type="project" value="UniProtKB-KW"/>
</dbReference>
<evidence type="ECO:0000313" key="1">
    <source>
        <dbReference type="EMBL" id="BBC81257.1"/>
    </source>
</evidence>